<reference evidence="3 4" key="1">
    <citation type="submission" date="2019-02" db="EMBL/GenBank/DDBJ databases">
        <title>Halieaceae_genomes.</title>
        <authorList>
            <person name="Li S.-H."/>
        </authorList>
    </citation>
    <scope>NUCLEOTIDE SEQUENCE [LARGE SCALE GENOMIC DNA]</scope>
    <source>
        <strain evidence="3 4">JH123</strain>
    </source>
</reference>
<dbReference type="InterPro" id="IPR026026">
    <property type="entry name" value="HIT_Hint"/>
</dbReference>
<dbReference type="InterPro" id="IPR011146">
    <property type="entry name" value="HIT-like"/>
</dbReference>
<feature type="domain" description="HIT" evidence="2">
    <location>
        <begin position="39"/>
        <end position="108"/>
    </location>
</feature>
<dbReference type="PIRSF" id="PIRSF000714">
    <property type="entry name" value="HIT"/>
    <property type="match status" value="1"/>
</dbReference>
<evidence type="ECO:0000313" key="4">
    <source>
        <dbReference type="Proteomes" id="UP001317963"/>
    </source>
</evidence>
<dbReference type="RefSeq" id="WP_279243011.1">
    <property type="nucleotide sequence ID" value="NZ_CP036501.1"/>
</dbReference>
<proteinExistence type="predicted"/>
<name>A0ABY6Q5L6_9GAMM</name>
<dbReference type="Gene3D" id="3.30.428.10">
    <property type="entry name" value="HIT-like"/>
    <property type="match status" value="1"/>
</dbReference>
<accession>A0ABY6Q5L6</accession>
<keyword evidence="4" id="KW-1185">Reference proteome</keyword>
<dbReference type="SUPFAM" id="SSF54197">
    <property type="entry name" value="HIT-like"/>
    <property type="match status" value="1"/>
</dbReference>
<dbReference type="Pfam" id="PF01230">
    <property type="entry name" value="HIT"/>
    <property type="match status" value="1"/>
</dbReference>
<evidence type="ECO:0000259" key="2">
    <source>
        <dbReference type="PROSITE" id="PS51084"/>
    </source>
</evidence>
<sequence>MDDPYAFELDPQLQADTVLVSDWHLCQVRLMNDSRYPWVILIPKVPGVAEIHELANEQQHLLLEESIRLSTALEQLFSPHKLNVAALGNVVRQLHVHHIVRFQNDETFPKPVWGIGDAIPYDTDALRDTVNGLQIALDIL</sequence>
<dbReference type="PROSITE" id="PS51084">
    <property type="entry name" value="HIT_2"/>
    <property type="match status" value="1"/>
</dbReference>
<comment type="caution">
    <text evidence="1">Lacks conserved residue(s) required for the propagation of feature annotation.</text>
</comment>
<evidence type="ECO:0000313" key="3">
    <source>
        <dbReference type="EMBL" id="UZP74200.1"/>
    </source>
</evidence>
<protein>
    <submittedName>
        <fullName evidence="3">HIT domain-containing protein</fullName>
    </submittedName>
</protein>
<gene>
    <name evidence="3" type="ORF">E0F26_05345</name>
</gene>
<dbReference type="Proteomes" id="UP001317963">
    <property type="component" value="Chromosome"/>
</dbReference>
<organism evidence="3 4">
    <name type="scientific">Candidatus Paraluminiphilus aquimaris</name>
    <dbReference type="NCBI Taxonomy" id="2518994"/>
    <lineage>
        <taxon>Bacteria</taxon>
        <taxon>Pseudomonadati</taxon>
        <taxon>Pseudomonadota</taxon>
        <taxon>Gammaproteobacteria</taxon>
        <taxon>Cellvibrionales</taxon>
        <taxon>Halieaceae</taxon>
        <taxon>Candidatus Paraluminiphilus</taxon>
    </lineage>
</organism>
<evidence type="ECO:0000256" key="1">
    <source>
        <dbReference type="PROSITE-ProRule" id="PRU00464"/>
    </source>
</evidence>
<dbReference type="InterPro" id="IPR036265">
    <property type="entry name" value="HIT-like_sf"/>
</dbReference>
<dbReference type="EMBL" id="CP036501">
    <property type="protein sequence ID" value="UZP74200.1"/>
    <property type="molecule type" value="Genomic_DNA"/>
</dbReference>